<comment type="caution">
    <text evidence="2">The sequence shown here is derived from an EMBL/GenBank/DDBJ whole genome shotgun (WGS) entry which is preliminary data.</text>
</comment>
<dbReference type="AlphaFoldDB" id="A0ABD3PIW4"/>
<evidence type="ECO:0000313" key="3">
    <source>
        <dbReference type="Proteomes" id="UP001516023"/>
    </source>
</evidence>
<feature type="non-terminal residue" evidence="2">
    <location>
        <position position="1"/>
    </location>
</feature>
<name>A0ABD3PIW4_9STRA</name>
<accession>A0ABD3PIW4</accession>
<evidence type="ECO:0000256" key="1">
    <source>
        <dbReference type="SAM" id="MobiDB-lite"/>
    </source>
</evidence>
<proteinExistence type="predicted"/>
<feature type="region of interest" description="Disordered" evidence="1">
    <location>
        <begin position="1"/>
        <end position="30"/>
    </location>
</feature>
<feature type="compositionally biased region" description="Low complexity" evidence="1">
    <location>
        <begin position="1"/>
        <end position="15"/>
    </location>
</feature>
<dbReference type="EMBL" id="JABMIG020000163">
    <property type="protein sequence ID" value="KAL3788048.1"/>
    <property type="molecule type" value="Genomic_DNA"/>
</dbReference>
<protein>
    <submittedName>
        <fullName evidence="2">Uncharacterized protein</fullName>
    </submittedName>
</protein>
<keyword evidence="3" id="KW-1185">Reference proteome</keyword>
<organism evidence="2 3">
    <name type="scientific">Cyclotella cryptica</name>
    <dbReference type="NCBI Taxonomy" id="29204"/>
    <lineage>
        <taxon>Eukaryota</taxon>
        <taxon>Sar</taxon>
        <taxon>Stramenopiles</taxon>
        <taxon>Ochrophyta</taxon>
        <taxon>Bacillariophyta</taxon>
        <taxon>Coscinodiscophyceae</taxon>
        <taxon>Thalassiosirophycidae</taxon>
        <taxon>Stephanodiscales</taxon>
        <taxon>Stephanodiscaceae</taxon>
        <taxon>Cyclotella</taxon>
    </lineage>
</organism>
<gene>
    <name evidence="2" type="ORF">HJC23_008392</name>
</gene>
<reference evidence="2 3" key="1">
    <citation type="journal article" date="2020" name="G3 (Bethesda)">
        <title>Improved Reference Genome for Cyclotella cryptica CCMP332, a Model for Cell Wall Morphogenesis, Salinity Adaptation, and Lipid Production in Diatoms (Bacillariophyta).</title>
        <authorList>
            <person name="Roberts W.R."/>
            <person name="Downey K.M."/>
            <person name="Ruck E.C."/>
            <person name="Traller J.C."/>
            <person name="Alverson A.J."/>
        </authorList>
    </citation>
    <scope>NUCLEOTIDE SEQUENCE [LARGE SCALE GENOMIC DNA]</scope>
    <source>
        <strain evidence="2 3">CCMP332</strain>
    </source>
</reference>
<sequence length="120" mass="13180">GTTTTGNDRTNNSSNYSPNTDSAQEGCVSAENNYHNNNNTLRILITMSIGSTDDVGTMVVPTCQSKRVETKERRLMFRGFASLVVIQLSESYQYKATTEEVGSGSEYCLVEGSSHRLAER</sequence>
<evidence type="ECO:0000313" key="2">
    <source>
        <dbReference type="EMBL" id="KAL3788048.1"/>
    </source>
</evidence>
<dbReference type="Proteomes" id="UP001516023">
    <property type="component" value="Unassembled WGS sequence"/>
</dbReference>